<organism evidence="1 2">
    <name type="scientific">Owenia fusiformis</name>
    <name type="common">Polychaete worm</name>
    <dbReference type="NCBI Taxonomy" id="6347"/>
    <lineage>
        <taxon>Eukaryota</taxon>
        <taxon>Metazoa</taxon>
        <taxon>Spiralia</taxon>
        <taxon>Lophotrochozoa</taxon>
        <taxon>Annelida</taxon>
        <taxon>Polychaeta</taxon>
        <taxon>Sedentaria</taxon>
        <taxon>Canalipalpata</taxon>
        <taxon>Sabellida</taxon>
        <taxon>Oweniida</taxon>
        <taxon>Oweniidae</taxon>
        <taxon>Owenia</taxon>
    </lineage>
</organism>
<comment type="caution">
    <text evidence="1">The sequence shown here is derived from an EMBL/GenBank/DDBJ whole genome shotgun (WGS) entry which is preliminary data.</text>
</comment>
<dbReference type="Proteomes" id="UP000749559">
    <property type="component" value="Unassembled WGS sequence"/>
</dbReference>
<feature type="non-terminal residue" evidence="1">
    <location>
        <position position="467"/>
    </location>
</feature>
<protein>
    <submittedName>
        <fullName evidence="1">Uncharacterized protein</fullName>
    </submittedName>
</protein>
<gene>
    <name evidence="1" type="ORF">OFUS_LOCUS8736</name>
</gene>
<keyword evidence="2" id="KW-1185">Reference proteome</keyword>
<dbReference type="EMBL" id="CAIIXF020000004">
    <property type="protein sequence ID" value="CAH1782271.1"/>
    <property type="molecule type" value="Genomic_DNA"/>
</dbReference>
<dbReference type="AlphaFoldDB" id="A0A8S4NPJ7"/>
<evidence type="ECO:0000313" key="2">
    <source>
        <dbReference type="Proteomes" id="UP000749559"/>
    </source>
</evidence>
<reference evidence="1" key="1">
    <citation type="submission" date="2022-03" db="EMBL/GenBank/DDBJ databases">
        <authorList>
            <person name="Martin C."/>
        </authorList>
    </citation>
    <scope>NUCLEOTIDE SEQUENCE</scope>
</reference>
<accession>A0A8S4NPJ7</accession>
<name>A0A8S4NPJ7_OWEFU</name>
<evidence type="ECO:0000313" key="1">
    <source>
        <dbReference type="EMBL" id="CAH1782271.1"/>
    </source>
</evidence>
<proteinExistence type="predicted"/>
<sequence length="467" mass="51796">MDGRFDTVNHVGSIDELTTGSLMAKVDENDRPTVARSSARNLLYTQESDVTGENTIVKNAGKLRDFTYAVHSRSINHYSVKHPGEVHDCNNKTFRHKQNSTVPILGKYEPHLCTSHTDSYFDHDLEIIKMDIHFLNNNGAIPENNVSIQNKQYTDLIMSTDNSEVNRDESLNISNNETVQQNINSNMYDENETESMNNDINDESNICDIDKEPLNFLSNELKQNKHDTMIYEHDSVIDEAITKKDLNLSNAEAIIEYSDMSEGNTPTSDTDASDRTILPSTNQYECSVMSESSSLMSQSSPLMSQCKILDKNQNTPLDTGGAVTMTMSNNEHDVIFDTSQPHLNNNMKPDEFARQVSLNMTDDGKGYINVKTLSADVNSHPTGDNGVTTPTMSSAALLNSSIMTKGTSLCCSTGSNDVKTLEKHKGTNNLCIDHIASTCESFRCQIADSSSDENLNNEASDQFSPMC</sequence>